<evidence type="ECO:0000256" key="7">
    <source>
        <dbReference type="ARBA" id="ARBA00022705"/>
    </source>
</evidence>
<evidence type="ECO:0000256" key="4">
    <source>
        <dbReference type="ARBA" id="ARBA00020311"/>
    </source>
</evidence>
<evidence type="ECO:0000256" key="10">
    <source>
        <dbReference type="ARBA" id="ARBA00049244"/>
    </source>
</evidence>
<comment type="similarity">
    <text evidence="1">Belongs to the DNA polymerase type-A family.</text>
</comment>
<dbReference type="InterPro" id="IPR019760">
    <property type="entry name" value="DNA-dir_DNA_pol_A_CS"/>
</dbReference>
<dbReference type="InterPro" id="IPR043502">
    <property type="entry name" value="DNA/RNA_pol_sf"/>
</dbReference>
<dbReference type="Gene3D" id="3.30.70.370">
    <property type="match status" value="1"/>
</dbReference>
<evidence type="ECO:0000256" key="2">
    <source>
        <dbReference type="ARBA" id="ARBA00011541"/>
    </source>
</evidence>
<keyword evidence="7" id="KW-0235">DNA replication</keyword>
<comment type="caution">
    <text evidence="12">The sequence shown here is derived from an EMBL/GenBank/DDBJ whole genome shotgun (WGS) entry which is preliminary data.</text>
</comment>
<organism evidence="12 13">
    <name type="scientific">Acidithiobacillus concretivorus</name>
    <dbReference type="NCBI Taxonomy" id="3063952"/>
    <lineage>
        <taxon>Bacteria</taxon>
        <taxon>Pseudomonadati</taxon>
        <taxon>Pseudomonadota</taxon>
        <taxon>Acidithiobacillia</taxon>
        <taxon>Acidithiobacillales</taxon>
        <taxon>Acidithiobacillaceae</taxon>
        <taxon>Acidithiobacillus</taxon>
    </lineage>
</organism>
<evidence type="ECO:0000256" key="1">
    <source>
        <dbReference type="ARBA" id="ARBA00007705"/>
    </source>
</evidence>
<sequence>MYAEFVCLHNGSVNGQFYPSLLAAARHYGISSMVASRKEFMRDLILSGGPWTSAQRADILDYCAGDVQATTDLLRIMLPQIAENPQRLGQALLRGRYTCAVSRMERNGVPIDVVFYRRLQKGWNEIKLKLIAEIDRDFGVFNGATFVADRFADFLQRAQIPWPRLPSGRLALDDGTFKKQAKAHPMIARLRELRQALAKLHQADFPIGSDGRMRTSLHPFASKTGRNQPSNSTFIFGSARWLRSLIKPAPGRALAYVDWSAQEIAIAAALSGDHVMWEDYISGDPYLAFAKKVGLAPADATCYTHKSERQRAKAIVLGVGYGMSAESIALQAGVHFEEARTLLRQHRETYKAFWQWVTNNQNAGLLGLPLQTTFGWTWRAGHGAEPNPRSLLNWPMQSNGAEMLRLACCELTENDIQVCAPVHDALLAEADIAEIDDVVKRTLSAMDHASELVLGKGRVVRTNVDVVCFPDRYVEEAGNDLWHRITMLLNELPMNDDGVVSK</sequence>
<keyword evidence="5" id="KW-0808">Transferase</keyword>
<comment type="catalytic activity">
    <reaction evidence="10">
        <text>DNA(n) + a 2'-deoxyribonucleoside 5'-triphosphate = DNA(n+1) + diphosphate</text>
        <dbReference type="Rhea" id="RHEA:22508"/>
        <dbReference type="Rhea" id="RHEA-COMP:17339"/>
        <dbReference type="Rhea" id="RHEA-COMP:17340"/>
        <dbReference type="ChEBI" id="CHEBI:33019"/>
        <dbReference type="ChEBI" id="CHEBI:61560"/>
        <dbReference type="ChEBI" id="CHEBI:173112"/>
        <dbReference type="EC" id="2.7.7.7"/>
    </reaction>
</comment>
<dbReference type="PANTHER" id="PTHR10133:SF27">
    <property type="entry name" value="DNA POLYMERASE NU"/>
    <property type="match status" value="1"/>
</dbReference>
<evidence type="ECO:0000259" key="11">
    <source>
        <dbReference type="SMART" id="SM00482"/>
    </source>
</evidence>
<dbReference type="Gene3D" id="1.10.150.20">
    <property type="entry name" value="5' to 3' exonuclease, C-terminal subdomain"/>
    <property type="match status" value="1"/>
</dbReference>
<gene>
    <name evidence="12" type="ORF">HJG40_02500</name>
</gene>
<evidence type="ECO:0000256" key="9">
    <source>
        <dbReference type="ARBA" id="ARBA00023125"/>
    </source>
</evidence>
<dbReference type="EC" id="2.7.7.7" evidence="3"/>
<dbReference type="PROSITE" id="PS00447">
    <property type="entry name" value="DNA_POLYMERASE_A"/>
    <property type="match status" value="1"/>
</dbReference>
<dbReference type="SMART" id="SM00482">
    <property type="entry name" value="POLAc"/>
    <property type="match status" value="1"/>
</dbReference>
<keyword evidence="6" id="KW-0548">Nucleotidyltransferase</keyword>
<evidence type="ECO:0000256" key="5">
    <source>
        <dbReference type="ARBA" id="ARBA00022679"/>
    </source>
</evidence>
<accession>A0ABS5ZM16</accession>
<feature type="domain" description="DNA-directed DNA polymerase family A palm" evidence="11">
    <location>
        <begin position="239"/>
        <end position="434"/>
    </location>
</feature>
<name>A0ABS5ZM16_9PROT</name>
<dbReference type="Proteomes" id="UP001197028">
    <property type="component" value="Unassembled WGS sequence"/>
</dbReference>
<dbReference type="EMBL" id="JABELD010000017">
    <property type="protein sequence ID" value="MBU2737695.1"/>
    <property type="molecule type" value="Genomic_DNA"/>
</dbReference>
<proteinExistence type="inferred from homology"/>
<keyword evidence="13" id="KW-1185">Reference proteome</keyword>
<dbReference type="PANTHER" id="PTHR10133">
    <property type="entry name" value="DNA POLYMERASE I"/>
    <property type="match status" value="1"/>
</dbReference>
<dbReference type="RefSeq" id="WP_215862738.1">
    <property type="nucleotide sequence ID" value="NZ_JABELD010000017.1"/>
</dbReference>
<comment type="subunit">
    <text evidence="2">Single-chain monomer with multiple functions.</text>
</comment>
<dbReference type="InterPro" id="IPR002298">
    <property type="entry name" value="DNA_polymerase_A"/>
</dbReference>
<evidence type="ECO:0000313" key="12">
    <source>
        <dbReference type="EMBL" id="MBU2737695.1"/>
    </source>
</evidence>
<dbReference type="Pfam" id="PF00476">
    <property type="entry name" value="DNA_pol_A"/>
    <property type="match status" value="1"/>
</dbReference>
<evidence type="ECO:0000256" key="8">
    <source>
        <dbReference type="ARBA" id="ARBA00022932"/>
    </source>
</evidence>
<dbReference type="SUPFAM" id="SSF56672">
    <property type="entry name" value="DNA/RNA polymerases"/>
    <property type="match status" value="1"/>
</dbReference>
<evidence type="ECO:0000256" key="3">
    <source>
        <dbReference type="ARBA" id="ARBA00012417"/>
    </source>
</evidence>
<keyword evidence="8" id="KW-0239">DNA-directed DNA polymerase</keyword>
<keyword evidence="9" id="KW-0238">DNA-binding</keyword>
<evidence type="ECO:0000256" key="6">
    <source>
        <dbReference type="ARBA" id="ARBA00022695"/>
    </source>
</evidence>
<protein>
    <recommendedName>
        <fullName evidence="4">DNA polymerase I</fullName>
        <ecNumber evidence="3">2.7.7.7</ecNumber>
    </recommendedName>
</protein>
<evidence type="ECO:0000313" key="13">
    <source>
        <dbReference type="Proteomes" id="UP001197028"/>
    </source>
</evidence>
<dbReference type="InterPro" id="IPR001098">
    <property type="entry name" value="DNA-dir_DNA_pol_A_palm_dom"/>
</dbReference>
<reference evidence="12 13" key="1">
    <citation type="journal article" date="2021" name="ISME J.">
        <title>Genomic evolution of the class Acidithiobacillia: deep-branching Proteobacteria living in extreme acidic conditions.</title>
        <authorList>
            <person name="Moya-Beltran A."/>
            <person name="Beard S."/>
            <person name="Rojas-Villalobos C."/>
            <person name="Issotta F."/>
            <person name="Gallardo Y."/>
            <person name="Ulloa R."/>
            <person name="Giaveno A."/>
            <person name="Degli Esposti M."/>
            <person name="Johnson D.B."/>
            <person name="Quatrini R."/>
        </authorList>
    </citation>
    <scope>NUCLEOTIDE SEQUENCE [LARGE SCALE GENOMIC DNA]</scope>
    <source>
        <strain evidence="12 13">ATCC 19703</strain>
    </source>
</reference>